<dbReference type="InterPro" id="IPR052929">
    <property type="entry name" value="RNase_H-like_EbsB-rel"/>
</dbReference>
<dbReference type="CDD" id="cd06222">
    <property type="entry name" value="RNase_H_like"/>
    <property type="match status" value="1"/>
</dbReference>
<evidence type="ECO:0000313" key="3">
    <source>
        <dbReference type="EMBL" id="SPC75077.1"/>
    </source>
</evidence>
<evidence type="ECO:0000259" key="1">
    <source>
        <dbReference type="Pfam" id="PF00078"/>
    </source>
</evidence>
<dbReference type="SUPFAM" id="SSF53098">
    <property type="entry name" value="Ribonuclease H-like"/>
    <property type="match status" value="1"/>
</dbReference>
<dbReference type="Pfam" id="PF00078">
    <property type="entry name" value="RVT_1"/>
    <property type="match status" value="1"/>
</dbReference>
<sequence length="730" mass="82411">MISRQRDIVASMISSLQGSACFKLFQKQRATAATLKRWNKEIFGNCQAKILELTTNLEKVQSGSPSDTNTNLEISIQVELNGWLACLETVWRQKSRETWLKEGDRNSRFFHLSTVIRRKHNSIDSIKSDSGDWIISKSEIKKFVNEALCNIPTPLEIKNVIFGMYNLKAPGPDGLPALFYKQYWPIVGESVISVVQNFFRSGHMLNECVSFVSFSILINGGKTDYFKPSRGLRQGDPLSPYLFILCQEVLSRLIDRQFNSGAINGVKMNPSGPAFTHVMYVDDLMLFAKATSRKVSMLDDCLELYCQCTLIKSVAMAIPSYTFASFDVPNVVCDKLDAAARRSSLCIQALRSKYKVRSDWMSREAPKNASQTWKAIERLKKTVQCGACFLVVQESLVVACLINHGTRSWNETMLKELFTNDSVFTVKSAFKCLQVGSQSNVDGGFWAKLWNLKMHERLKMFIWHIGWGFKPNSLPFMSCTDIAKLVVEPPLPLGLVNCSKLKIKMSIQIALTLECIWTQRNLKVFKRPCSSLLLTLKNLDSRFVEHVAAMEEEYESESFHKHNLILWKPPSQSCVKLNTDVAVKASYLAIAVIARDAYGFIIKAWTLCVDTVDPVIAEAQAIKWAIELAKLESFPKIIVERDSKMCIDALVDNQFVGCWKIDTLCADVNSLIPWFLSCCFTWVKRKANSAAHELAFLASSLRSSLSCNAYSLPPSVLESWQRDMLGLSLF</sequence>
<dbReference type="PANTHER" id="PTHR47074">
    <property type="entry name" value="BNAC02G40300D PROTEIN"/>
    <property type="match status" value="1"/>
</dbReference>
<dbReference type="GO" id="GO:0004523">
    <property type="term" value="F:RNA-DNA hybrid ribonuclease activity"/>
    <property type="evidence" value="ECO:0007669"/>
    <property type="project" value="InterPro"/>
</dbReference>
<dbReference type="InterPro" id="IPR000477">
    <property type="entry name" value="RT_dom"/>
</dbReference>
<dbReference type="EMBL" id="OIVN01000143">
    <property type="protein sequence ID" value="SPC75077.1"/>
    <property type="molecule type" value="Genomic_DNA"/>
</dbReference>
<dbReference type="InterPro" id="IPR002156">
    <property type="entry name" value="RNaseH_domain"/>
</dbReference>
<name>A0A2N9E7X9_FAGSY</name>
<dbReference type="Gene3D" id="3.30.420.10">
    <property type="entry name" value="Ribonuclease H-like superfamily/Ribonuclease H"/>
    <property type="match status" value="1"/>
</dbReference>
<reference evidence="3" key="1">
    <citation type="submission" date="2018-02" db="EMBL/GenBank/DDBJ databases">
        <authorList>
            <person name="Cohen D.B."/>
            <person name="Kent A.D."/>
        </authorList>
    </citation>
    <scope>NUCLEOTIDE SEQUENCE</scope>
</reference>
<evidence type="ECO:0000259" key="2">
    <source>
        <dbReference type="Pfam" id="PF13456"/>
    </source>
</evidence>
<dbReference type="InterPro" id="IPR036397">
    <property type="entry name" value="RNaseH_sf"/>
</dbReference>
<dbReference type="PANTHER" id="PTHR47074:SF11">
    <property type="entry name" value="REVERSE TRANSCRIPTASE-LIKE PROTEIN"/>
    <property type="match status" value="1"/>
</dbReference>
<protein>
    <recommendedName>
        <fullName evidence="4">Reverse transcriptase domain-containing protein</fullName>
    </recommendedName>
</protein>
<organism evidence="3">
    <name type="scientific">Fagus sylvatica</name>
    <name type="common">Beechnut</name>
    <dbReference type="NCBI Taxonomy" id="28930"/>
    <lineage>
        <taxon>Eukaryota</taxon>
        <taxon>Viridiplantae</taxon>
        <taxon>Streptophyta</taxon>
        <taxon>Embryophyta</taxon>
        <taxon>Tracheophyta</taxon>
        <taxon>Spermatophyta</taxon>
        <taxon>Magnoliopsida</taxon>
        <taxon>eudicotyledons</taxon>
        <taxon>Gunneridae</taxon>
        <taxon>Pentapetalae</taxon>
        <taxon>rosids</taxon>
        <taxon>fabids</taxon>
        <taxon>Fagales</taxon>
        <taxon>Fagaceae</taxon>
        <taxon>Fagus</taxon>
    </lineage>
</organism>
<feature type="domain" description="RNase H type-1" evidence="2">
    <location>
        <begin position="578"/>
        <end position="695"/>
    </location>
</feature>
<dbReference type="GO" id="GO:0003676">
    <property type="term" value="F:nucleic acid binding"/>
    <property type="evidence" value="ECO:0007669"/>
    <property type="project" value="InterPro"/>
</dbReference>
<dbReference type="AlphaFoldDB" id="A0A2N9E7X9"/>
<proteinExistence type="predicted"/>
<feature type="domain" description="Reverse transcriptase" evidence="1">
    <location>
        <begin position="209"/>
        <end position="302"/>
    </location>
</feature>
<accession>A0A2N9E7X9</accession>
<dbReference type="InterPro" id="IPR012337">
    <property type="entry name" value="RNaseH-like_sf"/>
</dbReference>
<dbReference type="InterPro" id="IPR044730">
    <property type="entry name" value="RNase_H-like_dom_plant"/>
</dbReference>
<evidence type="ECO:0008006" key="4">
    <source>
        <dbReference type="Google" id="ProtNLM"/>
    </source>
</evidence>
<gene>
    <name evidence="3" type="ORF">FSB_LOCUS2959</name>
</gene>
<dbReference type="Pfam" id="PF13456">
    <property type="entry name" value="RVT_3"/>
    <property type="match status" value="1"/>
</dbReference>